<evidence type="ECO:0000256" key="4">
    <source>
        <dbReference type="ARBA" id="ARBA00022679"/>
    </source>
</evidence>
<dbReference type="AlphaFoldDB" id="A0A8G2CJF2"/>
<dbReference type="InterPro" id="IPR050297">
    <property type="entry name" value="LipidA_mod_glycosyltrf_83"/>
</dbReference>
<feature type="transmembrane region" description="Helical" evidence="8">
    <location>
        <begin position="97"/>
        <end position="117"/>
    </location>
</feature>
<protein>
    <submittedName>
        <fullName evidence="10">4-amino-4-deoxy-L-arabinose transferase</fullName>
    </submittedName>
</protein>
<evidence type="ECO:0000256" key="5">
    <source>
        <dbReference type="ARBA" id="ARBA00022692"/>
    </source>
</evidence>
<evidence type="ECO:0000256" key="2">
    <source>
        <dbReference type="ARBA" id="ARBA00022475"/>
    </source>
</evidence>
<keyword evidence="4 10" id="KW-0808">Transferase</keyword>
<proteinExistence type="predicted"/>
<dbReference type="GO" id="GO:0016763">
    <property type="term" value="F:pentosyltransferase activity"/>
    <property type="evidence" value="ECO:0007669"/>
    <property type="project" value="TreeGrafter"/>
</dbReference>
<evidence type="ECO:0000259" key="9">
    <source>
        <dbReference type="Pfam" id="PF13231"/>
    </source>
</evidence>
<dbReference type="EMBL" id="FTNE01000005">
    <property type="protein sequence ID" value="SIQ50130.1"/>
    <property type="molecule type" value="Genomic_DNA"/>
</dbReference>
<gene>
    <name evidence="10" type="ORF">SAMN05421828_105134</name>
</gene>
<feature type="transmembrane region" description="Helical" evidence="8">
    <location>
        <begin position="298"/>
        <end position="316"/>
    </location>
</feature>
<dbReference type="Proteomes" id="UP000186308">
    <property type="component" value="Unassembled WGS sequence"/>
</dbReference>
<dbReference type="Pfam" id="PF13231">
    <property type="entry name" value="PMT_2"/>
    <property type="match status" value="1"/>
</dbReference>
<evidence type="ECO:0000256" key="7">
    <source>
        <dbReference type="ARBA" id="ARBA00023136"/>
    </source>
</evidence>
<comment type="caution">
    <text evidence="10">The sequence shown here is derived from an EMBL/GenBank/DDBJ whole genome shotgun (WGS) entry which is preliminary data.</text>
</comment>
<evidence type="ECO:0000313" key="11">
    <source>
        <dbReference type="Proteomes" id="UP000186308"/>
    </source>
</evidence>
<keyword evidence="5 8" id="KW-0812">Transmembrane</keyword>
<name>A0A8G2CJF2_ACIRU</name>
<dbReference type="GO" id="GO:0005886">
    <property type="term" value="C:plasma membrane"/>
    <property type="evidence" value="ECO:0007669"/>
    <property type="project" value="UniProtKB-SubCell"/>
</dbReference>
<reference evidence="10 11" key="1">
    <citation type="submission" date="2017-01" db="EMBL/GenBank/DDBJ databases">
        <authorList>
            <person name="Varghese N."/>
            <person name="Submissions S."/>
        </authorList>
    </citation>
    <scope>NUCLEOTIDE SEQUENCE [LARGE SCALE GENOMIC DNA]</scope>
    <source>
        <strain evidence="10 11">ATCC 35905</strain>
    </source>
</reference>
<sequence length="477" mass="50308">MTPRAWLILLAALTALRLIVAAIVPLAPDEAYYWLWSRHLQPGYFDDSPLIAWWIRIGTSVFGSSMLGIRLLSPISAAIGSLLLWRAGEDLFPARNAGLMAAVLLNATLLLNAGAIITTPDTPLLLFWTATLAAVARWHATADDRWWLAAGIAAGLALDAKYTGLLILVAIGLWLLTTPAGRAALARPLPWLGLALSFVVFAPVILWNADHGWASFAKQGGRSAHLDLAGAPGHLAGLIGSQIGLVTPGVIVLMTIGLWSALRRRSPAGDLVALTVLVPGAVFAEHILSGAVQPNWPAIMIPGAALAAAGAAPGITRRFITPAAALGAAMSALVYAQAIAAPLPLPVARDPTALQLAGWRGLATALGALARAHHVDTIGAVDYGLVAELGHDASRHLAVVGIGARWQYFARPRLRVGQTLLLIAPVYLPTPVAPRFTRIVFLGTMARRRAGAAIRSYNVFEVTFMGHAQSAIMRAAR</sequence>
<keyword evidence="11" id="KW-1185">Reference proteome</keyword>
<feature type="transmembrane region" description="Helical" evidence="8">
    <location>
        <begin position="271"/>
        <end position="292"/>
    </location>
</feature>
<dbReference type="PANTHER" id="PTHR33908">
    <property type="entry name" value="MANNOSYLTRANSFERASE YKCB-RELATED"/>
    <property type="match status" value="1"/>
</dbReference>
<dbReference type="OrthoDB" id="9811222at2"/>
<comment type="subcellular location">
    <subcellularLocation>
        <location evidence="1">Cell membrane</location>
        <topology evidence="1">Multi-pass membrane protein</topology>
    </subcellularLocation>
</comment>
<feature type="transmembrane region" description="Helical" evidence="8">
    <location>
        <begin position="235"/>
        <end position="259"/>
    </location>
</feature>
<dbReference type="RefSeq" id="WP_029311198.1">
    <property type="nucleotide sequence ID" value="NZ_FTNE01000005.1"/>
</dbReference>
<accession>A0A8G2CJF2</accession>
<keyword evidence="3" id="KW-0328">Glycosyltransferase</keyword>
<dbReference type="PANTHER" id="PTHR33908:SF11">
    <property type="entry name" value="MEMBRANE PROTEIN"/>
    <property type="match status" value="1"/>
</dbReference>
<feature type="transmembrane region" description="Helical" evidence="8">
    <location>
        <begin position="67"/>
        <end position="85"/>
    </location>
</feature>
<feature type="transmembrane region" description="Helical" evidence="8">
    <location>
        <begin position="189"/>
        <end position="209"/>
    </location>
</feature>
<evidence type="ECO:0000256" key="6">
    <source>
        <dbReference type="ARBA" id="ARBA00022989"/>
    </source>
</evidence>
<evidence type="ECO:0000256" key="3">
    <source>
        <dbReference type="ARBA" id="ARBA00022676"/>
    </source>
</evidence>
<dbReference type="InterPro" id="IPR038731">
    <property type="entry name" value="RgtA/B/C-like"/>
</dbReference>
<organism evidence="10 11">
    <name type="scientific">Acidiphilium rubrum</name>
    <dbReference type="NCBI Taxonomy" id="526"/>
    <lineage>
        <taxon>Bacteria</taxon>
        <taxon>Pseudomonadati</taxon>
        <taxon>Pseudomonadota</taxon>
        <taxon>Alphaproteobacteria</taxon>
        <taxon>Acetobacterales</taxon>
        <taxon>Acidocellaceae</taxon>
        <taxon>Acidiphilium</taxon>
    </lineage>
</organism>
<evidence type="ECO:0000256" key="1">
    <source>
        <dbReference type="ARBA" id="ARBA00004651"/>
    </source>
</evidence>
<evidence type="ECO:0000313" key="10">
    <source>
        <dbReference type="EMBL" id="SIQ50130.1"/>
    </source>
</evidence>
<evidence type="ECO:0000256" key="8">
    <source>
        <dbReference type="SAM" id="Phobius"/>
    </source>
</evidence>
<dbReference type="GO" id="GO:0009103">
    <property type="term" value="P:lipopolysaccharide biosynthetic process"/>
    <property type="evidence" value="ECO:0007669"/>
    <property type="project" value="UniProtKB-ARBA"/>
</dbReference>
<keyword evidence="6 8" id="KW-1133">Transmembrane helix</keyword>
<feature type="domain" description="Glycosyltransferase RgtA/B/C/D-like" evidence="9">
    <location>
        <begin position="46"/>
        <end position="207"/>
    </location>
</feature>
<feature type="transmembrane region" description="Helical" evidence="8">
    <location>
        <begin position="146"/>
        <end position="177"/>
    </location>
</feature>
<keyword evidence="2" id="KW-1003">Cell membrane</keyword>
<keyword evidence="7 8" id="KW-0472">Membrane</keyword>